<keyword evidence="7 9" id="KW-0472">Membrane</keyword>
<evidence type="ECO:0000256" key="1">
    <source>
        <dbReference type="ARBA" id="ARBA00004323"/>
    </source>
</evidence>
<evidence type="ECO:0000256" key="8">
    <source>
        <dbReference type="SAM" id="MobiDB-lite"/>
    </source>
</evidence>
<comment type="subcellular location">
    <subcellularLocation>
        <location evidence="1">Golgi apparatus membrane</location>
        <topology evidence="1">Single-pass type II membrane protein</topology>
    </subcellularLocation>
</comment>
<keyword evidence="3 9" id="KW-0812">Transmembrane</keyword>
<dbReference type="InParanoid" id="A0A6I9QUH7"/>
<evidence type="ECO:0000256" key="2">
    <source>
        <dbReference type="ARBA" id="ARBA00007727"/>
    </source>
</evidence>
<keyword evidence="5 9" id="KW-1133">Transmembrane helix</keyword>
<keyword evidence="12" id="KW-1185">Reference proteome</keyword>
<protein>
    <submittedName>
        <fullName evidence="13">Protein ALTERED XYLOGLUCAN 4-like</fullName>
    </submittedName>
</protein>
<dbReference type="Proteomes" id="UP000504607">
    <property type="component" value="Chromosome 2"/>
</dbReference>
<evidence type="ECO:0000313" key="12">
    <source>
        <dbReference type="Proteomes" id="UP000504607"/>
    </source>
</evidence>
<sequence length="529" mass="59572">MWLCTPFLPSSRSSTISKKNSMVTSLSSSMPKLHCSMEWKAIQKKIGYLVLWLLVLSTIFLLFILQYSNPLTMQGLSQSPTINTDNKSVTQLAQIPLPKLSSPPPTTNEGHHQSPSLTGNYDNSMKPAIKSSPPNPSSRPTMDKAGLSPSPPLPASKVAMAPVFQNPSSELSSSPTLANGMEELCDMSKGKWVKEPRGSVYTNMTCPTLPETKNCVKYGKKQNYLYWRWQPDGCELPRFEPMMFLNIVQGKKLAFIGDSLARNQMESLLCLLSQAETPAEIYKDSEDKYRTWYFPSHNFTLLVMWTEFFALGIPRIVNGTATGSFDVHLDQINRNWADKLPGVDYAVISGGNWFFRKNYVHKGGKIIGCVNCQEGNLTNHGVHFAIRMTLRAALEFISTCKECQGLVTFVRTYTPAHFEGGSWFTGGHCNRTRPLNDSEVSLDMIPWELRNIQLEELERIKQREMVGKRKFGLLDVTKAMMFRADGHPGSNWDKRWTTANDCLHWCLPGPVDMLNDLLLQILKKELVAL</sequence>
<evidence type="ECO:0000256" key="3">
    <source>
        <dbReference type="ARBA" id="ARBA00022692"/>
    </source>
</evidence>
<gene>
    <name evidence="13" type="primary">LOC105039173</name>
</gene>
<evidence type="ECO:0000313" key="13">
    <source>
        <dbReference type="RefSeq" id="XP_010913528.3"/>
    </source>
</evidence>
<dbReference type="AlphaFoldDB" id="A0A6I9QUH7"/>
<evidence type="ECO:0000256" key="6">
    <source>
        <dbReference type="ARBA" id="ARBA00023034"/>
    </source>
</evidence>
<dbReference type="FunCoup" id="A0A6I9QUH7">
    <property type="interactions" value="21"/>
</dbReference>
<dbReference type="InterPro" id="IPR025846">
    <property type="entry name" value="TBL_N"/>
</dbReference>
<dbReference type="GO" id="GO:1990538">
    <property type="term" value="F:xylan O-acetyltransferase activity"/>
    <property type="evidence" value="ECO:0007669"/>
    <property type="project" value="UniProtKB-ARBA"/>
</dbReference>
<accession>A0A6I9QUH7</accession>
<comment type="similarity">
    <text evidence="2">Belongs to the PC-esterase family. TBL subfamily.</text>
</comment>
<feature type="transmembrane region" description="Helical" evidence="9">
    <location>
        <begin position="46"/>
        <end position="67"/>
    </location>
</feature>
<dbReference type="InterPro" id="IPR026057">
    <property type="entry name" value="TBL_C"/>
</dbReference>
<dbReference type="PANTHER" id="PTHR32285:SF253">
    <property type="entry name" value="OS06G0234600 PROTEIN"/>
    <property type="match status" value="1"/>
</dbReference>
<keyword evidence="4" id="KW-0735">Signal-anchor</keyword>
<feature type="compositionally biased region" description="Polar residues" evidence="8">
    <location>
        <begin position="113"/>
        <end position="123"/>
    </location>
</feature>
<dbReference type="InterPro" id="IPR029962">
    <property type="entry name" value="TBL"/>
</dbReference>
<dbReference type="Pfam" id="PF14416">
    <property type="entry name" value="PMR5N"/>
    <property type="match status" value="1"/>
</dbReference>
<dbReference type="PANTHER" id="PTHR32285">
    <property type="entry name" value="PROTEIN TRICHOME BIREFRINGENCE-LIKE 9-RELATED"/>
    <property type="match status" value="1"/>
</dbReference>
<reference evidence="13" key="1">
    <citation type="submission" date="2025-08" db="UniProtKB">
        <authorList>
            <consortium name="RefSeq"/>
        </authorList>
    </citation>
    <scope>IDENTIFICATION</scope>
</reference>
<keyword evidence="6" id="KW-0333">Golgi apparatus</keyword>
<feature type="region of interest" description="Disordered" evidence="8">
    <location>
        <begin position="97"/>
        <end position="152"/>
    </location>
</feature>
<dbReference type="KEGG" id="egu:105039173"/>
<evidence type="ECO:0000256" key="7">
    <source>
        <dbReference type="ARBA" id="ARBA00023136"/>
    </source>
</evidence>
<evidence type="ECO:0000256" key="5">
    <source>
        <dbReference type="ARBA" id="ARBA00022989"/>
    </source>
</evidence>
<dbReference type="RefSeq" id="XP_010913528.3">
    <property type="nucleotide sequence ID" value="XM_010915226.3"/>
</dbReference>
<evidence type="ECO:0000259" key="10">
    <source>
        <dbReference type="Pfam" id="PF13839"/>
    </source>
</evidence>
<evidence type="ECO:0000256" key="9">
    <source>
        <dbReference type="SAM" id="Phobius"/>
    </source>
</evidence>
<dbReference type="OrthoDB" id="630188at2759"/>
<organism evidence="12 13">
    <name type="scientific">Elaeis guineensis var. tenera</name>
    <name type="common">Oil palm</name>
    <dbReference type="NCBI Taxonomy" id="51953"/>
    <lineage>
        <taxon>Eukaryota</taxon>
        <taxon>Viridiplantae</taxon>
        <taxon>Streptophyta</taxon>
        <taxon>Embryophyta</taxon>
        <taxon>Tracheophyta</taxon>
        <taxon>Spermatophyta</taxon>
        <taxon>Magnoliopsida</taxon>
        <taxon>Liliopsida</taxon>
        <taxon>Arecaceae</taxon>
        <taxon>Arecoideae</taxon>
        <taxon>Cocoseae</taxon>
        <taxon>Elaeidinae</taxon>
        <taxon>Elaeis</taxon>
    </lineage>
</organism>
<evidence type="ECO:0000259" key="11">
    <source>
        <dbReference type="Pfam" id="PF14416"/>
    </source>
</evidence>
<dbReference type="Pfam" id="PF13839">
    <property type="entry name" value="PC-Esterase"/>
    <property type="match status" value="1"/>
</dbReference>
<evidence type="ECO:0000256" key="4">
    <source>
        <dbReference type="ARBA" id="ARBA00022968"/>
    </source>
</evidence>
<name>A0A6I9QUH7_ELAGV</name>
<proteinExistence type="inferred from homology"/>
<dbReference type="GeneID" id="105039173"/>
<feature type="domain" description="Trichome birefringence-like N-terminal" evidence="11">
    <location>
        <begin position="185"/>
        <end position="235"/>
    </location>
</feature>
<feature type="domain" description="Trichome birefringence-like C-terminal" evidence="10">
    <location>
        <begin position="236"/>
        <end position="520"/>
    </location>
</feature>
<dbReference type="GO" id="GO:0000139">
    <property type="term" value="C:Golgi membrane"/>
    <property type="evidence" value="ECO:0007669"/>
    <property type="project" value="UniProtKB-SubCell"/>
</dbReference>